<evidence type="ECO:0000256" key="3">
    <source>
        <dbReference type="ARBA" id="ARBA00022844"/>
    </source>
</evidence>
<dbReference type="GeneID" id="19735516"/>
<organism evidence="5 6">
    <name type="scientific">Alcelaphine gammaherpesvirus 2</name>
    <dbReference type="NCBI Taxonomy" id="138184"/>
    <lineage>
        <taxon>Viruses</taxon>
        <taxon>Duplodnaviria</taxon>
        <taxon>Heunggongvirae</taxon>
        <taxon>Peploviricota</taxon>
        <taxon>Herviviricetes</taxon>
        <taxon>Herpesvirales</taxon>
        <taxon>Orthoherpesviridae</taxon>
        <taxon>Gammaherpesvirinae</taxon>
        <taxon>Macavirus</taxon>
        <taxon>Macavirus alcelaphinegamma2</taxon>
    </lineage>
</organism>
<reference evidence="5 6" key="1">
    <citation type="journal article" date="2014" name="Vet. Microbiol.">
        <title>Malignant catarrhal fever in American bison (Bison bison) experimentally infected with alcelaphine herpesvirus 2.</title>
        <authorList>
            <person name="Taus N.S."/>
            <person name="O'Toole D."/>
            <person name="Herndon D.R."/>
            <person name="Cunha C.W."/>
            <person name="Warg J.V."/>
            <person name="Seal B.S."/>
            <person name="Brooking A."/>
            <person name="Li H."/>
        </authorList>
    </citation>
    <scope>NUCLEOTIDE SEQUENCE [LARGE SCALE GENOMIC DNA]</scope>
    <source>
        <strain evidence="5">Topi-AlHV-2</strain>
    </source>
</reference>
<sequence>METETESAPTRGNYTLVLPRLVLEVSKNERICVACNSPDFVNGQGNLNVKDLEAHAKARFQSSHFAGFVLCTIVANEDKVSTLDMYHHVLRERVVLYRPQSTALTEMCSIISALENCLVPSASLLTQYLDRATQLFNRYPNRDSLFLLGGVKTLIATLAQWHGLQHLDVSHLPRGLQAYELYKDMNSFDAECKDLMLSMFCKSFKLGDWNEENEQLEAFTFNLFYSPTILTKHFKTKAIIESIKEACLLKNTVTNLI</sequence>
<dbReference type="GO" id="GO:0044423">
    <property type="term" value="C:virion component"/>
    <property type="evidence" value="ECO:0007669"/>
    <property type="project" value="UniProtKB-KW"/>
</dbReference>
<protein>
    <submittedName>
        <fullName evidence="5">Orf42</fullName>
    </submittedName>
</protein>
<evidence type="ECO:0000313" key="6">
    <source>
        <dbReference type="Proteomes" id="UP000168428"/>
    </source>
</evidence>
<proteinExistence type="inferred from homology"/>
<evidence type="ECO:0000256" key="4">
    <source>
        <dbReference type="ARBA" id="ARBA00023200"/>
    </source>
</evidence>
<evidence type="ECO:0000256" key="2">
    <source>
        <dbReference type="ARBA" id="ARBA00022812"/>
    </source>
</evidence>
<dbReference type="HAMAP" id="MF_04038">
    <property type="entry name" value="HSV_CEP1"/>
    <property type="match status" value="1"/>
</dbReference>
<dbReference type="OrthoDB" id="15205at10239"/>
<evidence type="ECO:0000313" key="5">
    <source>
        <dbReference type="EMBL" id="AIA62078.1"/>
    </source>
</evidence>
<dbReference type="KEGG" id="vg:19735516"/>
<gene>
    <name evidence="5" type="ORF">ALHV2gp38</name>
</gene>
<keyword evidence="1" id="KW-0920">Virion tegument</keyword>
<dbReference type="Pfam" id="PF01677">
    <property type="entry name" value="Herpes_UL7"/>
    <property type="match status" value="1"/>
</dbReference>
<keyword evidence="4" id="KW-1035">Host cytoplasm</keyword>
<evidence type="ECO:0000256" key="1">
    <source>
        <dbReference type="ARBA" id="ARBA00022580"/>
    </source>
</evidence>
<dbReference type="RefSeq" id="YP_009044424.1">
    <property type="nucleotide sequence ID" value="NC_024382.1"/>
</dbReference>
<keyword evidence="2" id="KW-1040">Host Golgi apparatus</keyword>
<name>A0A068ABR6_9GAMA</name>
<dbReference type="EMBL" id="KF274499">
    <property type="protein sequence ID" value="AIA62078.1"/>
    <property type="molecule type" value="Genomic_DNA"/>
</dbReference>
<dbReference type="InterPro" id="IPR002600">
    <property type="entry name" value="Herpes_UL7"/>
</dbReference>
<keyword evidence="6" id="KW-1185">Reference proteome</keyword>
<accession>A0A068ABR6</accession>
<keyword evidence="3" id="KW-0946">Virion</keyword>
<dbReference type="Proteomes" id="UP000168428">
    <property type="component" value="Segment"/>
</dbReference>